<evidence type="ECO:0000256" key="2">
    <source>
        <dbReference type="SAM" id="SignalP"/>
    </source>
</evidence>
<dbReference type="Pfam" id="PF07907">
    <property type="entry name" value="YibE_F"/>
    <property type="match status" value="1"/>
</dbReference>
<evidence type="ECO:0000313" key="4">
    <source>
        <dbReference type="Proteomes" id="UP000229401"/>
    </source>
</evidence>
<keyword evidence="1" id="KW-0812">Transmembrane</keyword>
<feature type="chain" id="PRO_5014811894" evidence="2">
    <location>
        <begin position="30"/>
        <end position="374"/>
    </location>
</feature>
<dbReference type="InterPro" id="IPR012507">
    <property type="entry name" value="YibE_F"/>
</dbReference>
<gene>
    <name evidence="3" type="ORF">COY87_03240</name>
</gene>
<dbReference type="Proteomes" id="UP000229401">
    <property type="component" value="Unassembled WGS sequence"/>
</dbReference>
<dbReference type="AlphaFoldDB" id="A0A2M7QI85"/>
<accession>A0A2M7QI85</accession>
<feature type="transmembrane region" description="Helical" evidence="1">
    <location>
        <begin position="150"/>
        <end position="170"/>
    </location>
</feature>
<keyword evidence="1" id="KW-1133">Transmembrane helix</keyword>
<proteinExistence type="predicted"/>
<name>A0A2M7QI85_9BACT</name>
<dbReference type="EMBL" id="PFLI01000108">
    <property type="protein sequence ID" value="PIY72013.1"/>
    <property type="molecule type" value="Genomic_DNA"/>
</dbReference>
<reference evidence="4" key="1">
    <citation type="submission" date="2017-09" db="EMBL/GenBank/DDBJ databases">
        <title>Depth-based differentiation of microbial function through sediment-hosted aquifers and enrichment of novel symbionts in the deep terrestrial subsurface.</title>
        <authorList>
            <person name="Probst A.J."/>
            <person name="Ladd B."/>
            <person name="Jarett J.K."/>
            <person name="Geller-Mcgrath D.E."/>
            <person name="Sieber C.M.K."/>
            <person name="Emerson J.B."/>
            <person name="Anantharaman K."/>
            <person name="Thomas B.C."/>
            <person name="Malmstrom R."/>
            <person name="Stieglmeier M."/>
            <person name="Klingl A."/>
            <person name="Woyke T."/>
            <person name="Ryan C.M."/>
            <person name="Banfield J.F."/>
        </authorList>
    </citation>
    <scope>NUCLEOTIDE SEQUENCE [LARGE SCALE GENOMIC DNA]</scope>
</reference>
<feature type="transmembrane region" description="Helical" evidence="1">
    <location>
        <begin position="346"/>
        <end position="370"/>
    </location>
</feature>
<sequence>MGYYKTYMKKIFITLLFLIVFFCSSTVFAQTEVVNSPPKQEQLEAIVTRILEEKQVEVMQKKQLYQKLELTVMSGPQENKKIIIENSNMPLANEQKYHLDDKVIVSMMKGIDGKIIYYISDYMRRDALIILFVIFILVTIFIAKWRGLMSLLGMAISFLIIFSFILPQIVSGANPVEIAILGSLVIIPVSFFLSHGFNRKTFVAIVGTLIALVITGILSNIFVDTAHLTGFASEEAGFLQVIKQGTINMKGLLLAGIIIGVLGVLDDITISQSSIVFQLKETNSRLTMDELYKRAMDVGQDHISSMVNTLILVYTGAALPLLLLFINNPHPFSEIINYEIIADEIVRTLVGSIGLVLSVPITTFVATMIASGKK</sequence>
<feature type="transmembrane region" description="Helical" evidence="1">
    <location>
        <begin position="303"/>
        <end position="326"/>
    </location>
</feature>
<keyword evidence="2" id="KW-0732">Signal</keyword>
<organism evidence="3 4">
    <name type="scientific">Candidatus Roizmanbacteria bacterium CG_4_10_14_0_8_um_filter_33_9</name>
    <dbReference type="NCBI Taxonomy" id="1974826"/>
    <lineage>
        <taxon>Bacteria</taxon>
        <taxon>Candidatus Roizmaniibacteriota</taxon>
    </lineage>
</organism>
<evidence type="ECO:0000256" key="1">
    <source>
        <dbReference type="SAM" id="Phobius"/>
    </source>
</evidence>
<keyword evidence="1" id="KW-0472">Membrane</keyword>
<comment type="caution">
    <text evidence="3">The sequence shown here is derived from an EMBL/GenBank/DDBJ whole genome shotgun (WGS) entry which is preliminary data.</text>
</comment>
<feature type="transmembrane region" description="Helical" evidence="1">
    <location>
        <begin position="201"/>
        <end position="223"/>
    </location>
</feature>
<evidence type="ECO:0000313" key="3">
    <source>
        <dbReference type="EMBL" id="PIY72013.1"/>
    </source>
</evidence>
<feature type="signal peptide" evidence="2">
    <location>
        <begin position="1"/>
        <end position="29"/>
    </location>
</feature>
<dbReference type="PANTHER" id="PTHR41771:SF1">
    <property type="entry name" value="MEMBRANE PROTEIN"/>
    <property type="match status" value="1"/>
</dbReference>
<feature type="transmembrane region" description="Helical" evidence="1">
    <location>
        <begin position="176"/>
        <end position="194"/>
    </location>
</feature>
<protein>
    <submittedName>
        <fullName evidence="3">YibE/F family protein</fullName>
    </submittedName>
</protein>
<dbReference type="PANTHER" id="PTHR41771">
    <property type="entry name" value="MEMBRANE PROTEIN-RELATED"/>
    <property type="match status" value="1"/>
</dbReference>
<feature type="transmembrane region" description="Helical" evidence="1">
    <location>
        <begin position="127"/>
        <end position="143"/>
    </location>
</feature>